<dbReference type="Gene3D" id="3.10.20.90">
    <property type="entry name" value="Phosphatidylinositol 3-kinase Catalytic Subunit, Chain A, domain 1"/>
    <property type="match status" value="1"/>
</dbReference>
<dbReference type="InterPro" id="IPR039664">
    <property type="entry name" value="GRB/APBB1IP"/>
</dbReference>
<dbReference type="CDD" id="cd01259">
    <property type="entry name" value="PH_APBB1IP"/>
    <property type="match status" value="1"/>
</dbReference>
<dbReference type="OrthoDB" id="6235964at2759"/>
<dbReference type="SMART" id="SM00233">
    <property type="entry name" value="PH"/>
    <property type="match status" value="1"/>
</dbReference>
<feature type="region of interest" description="Disordered" evidence="1">
    <location>
        <begin position="1"/>
        <end position="32"/>
    </location>
</feature>
<proteinExistence type="predicted"/>
<dbReference type="InterPro" id="IPR039665">
    <property type="entry name" value="PH_APBB1IP"/>
</dbReference>
<feature type="compositionally biased region" description="Polar residues" evidence="1">
    <location>
        <begin position="963"/>
        <end position="989"/>
    </location>
</feature>
<dbReference type="Pfam" id="PF21989">
    <property type="entry name" value="RA_2"/>
    <property type="match status" value="1"/>
</dbReference>
<dbReference type="PANTHER" id="PTHR11243:SF23">
    <property type="entry name" value="LD06925P"/>
    <property type="match status" value="1"/>
</dbReference>
<feature type="compositionally biased region" description="Low complexity" evidence="1">
    <location>
        <begin position="775"/>
        <end position="811"/>
    </location>
</feature>
<feature type="region of interest" description="Disordered" evidence="1">
    <location>
        <begin position="759"/>
        <end position="831"/>
    </location>
</feature>
<dbReference type="InterPro" id="IPR001849">
    <property type="entry name" value="PH_domain"/>
</dbReference>
<feature type="region of interest" description="Disordered" evidence="1">
    <location>
        <begin position="950"/>
        <end position="1008"/>
    </location>
</feature>
<protein>
    <submittedName>
        <fullName evidence="4">Uncharacterized protein</fullName>
    </submittedName>
</protein>
<dbReference type="InterPro" id="IPR011993">
    <property type="entry name" value="PH-like_dom_sf"/>
</dbReference>
<evidence type="ECO:0000259" key="2">
    <source>
        <dbReference type="PROSITE" id="PS50003"/>
    </source>
</evidence>
<feature type="compositionally biased region" description="Polar residues" evidence="1">
    <location>
        <begin position="23"/>
        <end position="32"/>
    </location>
</feature>
<name>A0A815DWK5_ADIRI</name>
<feature type="compositionally biased region" description="Low complexity" evidence="1">
    <location>
        <begin position="910"/>
        <end position="922"/>
    </location>
</feature>
<feature type="region of interest" description="Disordered" evidence="1">
    <location>
        <begin position="678"/>
        <end position="697"/>
    </location>
</feature>
<feature type="compositionally biased region" description="Polar residues" evidence="1">
    <location>
        <begin position="866"/>
        <end position="885"/>
    </location>
</feature>
<gene>
    <name evidence="4" type="ORF">EDS130_LOCUS30502</name>
</gene>
<dbReference type="GO" id="GO:0007165">
    <property type="term" value="P:signal transduction"/>
    <property type="evidence" value="ECO:0007669"/>
    <property type="project" value="InterPro"/>
</dbReference>
<dbReference type="SUPFAM" id="SSF54236">
    <property type="entry name" value="Ubiquitin-like"/>
    <property type="match status" value="1"/>
</dbReference>
<accession>A0A815DWK5</accession>
<dbReference type="PANTHER" id="PTHR11243">
    <property type="entry name" value="GROWTH FACTOR RECEPTOR-BOUND PROTEIN"/>
    <property type="match status" value="1"/>
</dbReference>
<feature type="compositionally biased region" description="Polar residues" evidence="1">
    <location>
        <begin position="816"/>
        <end position="831"/>
    </location>
</feature>
<feature type="domain" description="PH" evidence="2">
    <location>
        <begin position="466"/>
        <end position="574"/>
    </location>
</feature>
<feature type="region of interest" description="Disordered" evidence="1">
    <location>
        <begin position="157"/>
        <end position="196"/>
    </location>
</feature>
<sequence>MNRLLVRRCSMSSIEEEDEPSTSDELTTQSVQLSPSAAVKHYSRLRQSPSVIEWDSELSESEQEFDDNDDDLNENGEDRAANRALQNFIQTSSKYKQAQIDHIDGSYSSSSIHLYDEDDSAELDAIISELRDFKIQFEECSKLSLLPSISSSSIIKRPSKMNSPLNHSSPLLPTQPSSPPLLSSVPITTTTSSSTTNTNGCVYELRTLEDQLEAALASLTLTINDCTTTNLDAQQQRSSGSSACSSGLGDEIVNDSFNHYNNISNTSNPITASLPPSAPASVSFTAKFAAMNMTDDCDSAFSDSGSTDKITSSNHDEPITCRSMVTMTSTTKQATSFVADSDDPTPSPSQHPSKLLIRTYNDDGSTKSILIDHSMTIRDVLFVLVHKNHREPDNDYALVEILPDLHMERTFEDHQKLTEAILMWPTTSSNRLIFTKRPEKYSLFRATTSLLGNNETTMVYDELLKTPDIEGVIHLKEKSRKSWKKHFCVLRSSGLYFVPKGKSKKDLVCLAKFENIELFFGLGWKKKFKSPSDYCFALKHPLIQKKSSKYIKYMCVDTKNEFDQWTTSIRIAKFGQQLKINHFLIEKAMNIYRSSGRFAAVCAAQLKTPDEQLVNSTNAEICSPPKPCASIRDRQVLNRIPIASTNNTSYNQYHSPQSSVSPQLTSSTTIISTSIISNEGNHKDQQEDDHNDENSPIKSASYMDELRQRLERVLNDPPSPIPSVSSPAQSQNSLNSLERHSCLPVSKSFRLPAPSIPTQALSSVSNRSTAVPRIPLKSTPLSNPTSSNPPVSSLSKSTTIRTPTTALITPPKLKPTPSTQCLSSPENLRTMHTNPQMTATTIGSTPLPRKQLTSIQVSARNLSYRLTNNSNTTGHQSHLTNGNCHQLQQQQQHMSKSFIMPSKRDDHRSVSSLSVTSKSDSLNLDDSDFPLPSPTFLDGLSDTSISTKSIPTTLTKSKPPVLSTMNFNRSKLPSSTNIAALKKPSTTFRASGRPQPPVPGKSGLIPPSIKLSTSVSLARPLNKSLVSSTSNNSLTNSKISTMLSTSKPVPPVPPRKSSIPRPSFKPQPPQRDSSNNLLQKPHISHL</sequence>
<evidence type="ECO:0000313" key="4">
    <source>
        <dbReference type="EMBL" id="CAF1299032.1"/>
    </source>
</evidence>
<comment type="caution">
    <text evidence="4">The sequence shown here is derived from an EMBL/GenBank/DDBJ whole genome shotgun (WGS) entry which is preliminary data.</text>
</comment>
<dbReference type="Gene3D" id="2.30.29.30">
    <property type="entry name" value="Pleckstrin-homology domain (PH domain)/Phosphotyrosine-binding domain (PTB)"/>
    <property type="match status" value="1"/>
</dbReference>
<evidence type="ECO:0000256" key="1">
    <source>
        <dbReference type="SAM" id="MobiDB-lite"/>
    </source>
</evidence>
<feature type="region of interest" description="Disordered" evidence="1">
    <location>
        <begin position="1026"/>
        <end position="1086"/>
    </location>
</feature>
<organism evidence="4 5">
    <name type="scientific">Adineta ricciae</name>
    <name type="common">Rotifer</name>
    <dbReference type="NCBI Taxonomy" id="249248"/>
    <lineage>
        <taxon>Eukaryota</taxon>
        <taxon>Metazoa</taxon>
        <taxon>Spiralia</taxon>
        <taxon>Gnathifera</taxon>
        <taxon>Rotifera</taxon>
        <taxon>Eurotatoria</taxon>
        <taxon>Bdelloidea</taxon>
        <taxon>Adinetida</taxon>
        <taxon>Adinetidae</taxon>
        <taxon>Adineta</taxon>
    </lineage>
</organism>
<dbReference type="InterPro" id="IPR000159">
    <property type="entry name" value="RA_dom"/>
</dbReference>
<evidence type="ECO:0000313" key="5">
    <source>
        <dbReference type="Proteomes" id="UP000663852"/>
    </source>
</evidence>
<dbReference type="Proteomes" id="UP000663852">
    <property type="component" value="Unassembled WGS sequence"/>
</dbReference>
<feature type="compositionally biased region" description="Acidic residues" evidence="1">
    <location>
        <begin position="56"/>
        <end position="75"/>
    </location>
</feature>
<dbReference type="SUPFAM" id="SSF50729">
    <property type="entry name" value="PH domain-like"/>
    <property type="match status" value="1"/>
</dbReference>
<dbReference type="PROSITE" id="PS50200">
    <property type="entry name" value="RA"/>
    <property type="match status" value="1"/>
</dbReference>
<dbReference type="Pfam" id="PF00169">
    <property type="entry name" value="PH"/>
    <property type="match status" value="1"/>
</dbReference>
<dbReference type="PROSITE" id="PS50003">
    <property type="entry name" value="PH_DOMAIN"/>
    <property type="match status" value="1"/>
</dbReference>
<feature type="domain" description="Ras-associating" evidence="3">
    <location>
        <begin position="353"/>
        <end position="439"/>
    </location>
</feature>
<dbReference type="AlphaFoldDB" id="A0A815DWK5"/>
<dbReference type="InterPro" id="IPR029071">
    <property type="entry name" value="Ubiquitin-like_domsf"/>
</dbReference>
<dbReference type="EMBL" id="CAJNOJ010000214">
    <property type="protein sequence ID" value="CAF1299032.1"/>
    <property type="molecule type" value="Genomic_DNA"/>
</dbReference>
<feature type="compositionally biased region" description="Polar residues" evidence="1">
    <location>
        <begin position="759"/>
        <end position="769"/>
    </location>
</feature>
<dbReference type="SMART" id="SM00314">
    <property type="entry name" value="RA"/>
    <property type="match status" value="1"/>
</dbReference>
<feature type="region of interest" description="Disordered" evidence="1">
    <location>
        <begin position="56"/>
        <end position="76"/>
    </location>
</feature>
<feature type="region of interest" description="Disordered" evidence="1">
    <location>
        <begin position="714"/>
        <end position="736"/>
    </location>
</feature>
<feature type="region of interest" description="Disordered" evidence="1">
    <location>
        <begin position="866"/>
        <end position="926"/>
    </location>
</feature>
<evidence type="ECO:0000259" key="3">
    <source>
        <dbReference type="PROSITE" id="PS50200"/>
    </source>
</evidence>
<feature type="compositionally biased region" description="Low complexity" evidence="1">
    <location>
        <begin position="168"/>
        <end position="196"/>
    </location>
</feature>
<reference evidence="4" key="1">
    <citation type="submission" date="2021-02" db="EMBL/GenBank/DDBJ databases">
        <authorList>
            <person name="Nowell W R."/>
        </authorList>
    </citation>
    <scope>NUCLEOTIDE SEQUENCE</scope>
</reference>
<feature type="compositionally biased region" description="Low complexity" evidence="1">
    <location>
        <begin position="1026"/>
        <end position="1041"/>
    </location>
</feature>